<proteinExistence type="predicted"/>
<feature type="transmembrane region" description="Helical" evidence="1">
    <location>
        <begin position="248"/>
        <end position="267"/>
    </location>
</feature>
<gene>
    <name evidence="2" type="ORF">AMS68_007322</name>
</gene>
<sequence length="374" mass="42662">MAPYDPQQGWGTRYPLEIIARTVIAHGVMVANYMHLQRVQKIQHSSRTAQMLRFVLFAFMPTLIVAELILDLSRVVLLFLQPDFRKLSLREKLAGWRRYLCAVAGMHVIPCSEQGVELDEVHEGLLENDADNESQLSTAVTEHQTARLSKIQDLKDVQQHTQPFDLQIMVHILLLMLPILQTAGTILLFNRRLANIIRLRWPLELDKRNLVAAVASSLCSIPASLIVLCRSEWSLKTSNTQKPRRRDYVVRTLFLEITIASILNEAPFVEVWDVVPTSWIVIIARFLGLIGMVVVLCIGLAATVAVWIYGEKLKQRMKINWDLVLGLPMAIITTWITVDLIWYFVFDIVQLSSFTPIDSMFDKDPIANYLPFCA</sequence>
<evidence type="ECO:0000256" key="1">
    <source>
        <dbReference type="SAM" id="Phobius"/>
    </source>
</evidence>
<protein>
    <submittedName>
        <fullName evidence="2">Uncharacterized protein</fullName>
    </submittedName>
</protein>
<accession>A0A6H0Y4F2</accession>
<feature type="transmembrane region" description="Helical" evidence="1">
    <location>
        <begin position="54"/>
        <end position="80"/>
    </location>
</feature>
<dbReference type="Proteomes" id="UP000503462">
    <property type="component" value="Chromosome 5"/>
</dbReference>
<dbReference type="AlphaFoldDB" id="A0A6H0Y4F2"/>
<dbReference type="EMBL" id="CP051143">
    <property type="protein sequence ID" value="QIX01805.1"/>
    <property type="molecule type" value="Genomic_DNA"/>
</dbReference>
<feature type="transmembrane region" description="Helical" evidence="1">
    <location>
        <begin position="279"/>
        <end position="309"/>
    </location>
</feature>
<name>A0A6H0Y4F2_9PEZI</name>
<keyword evidence="1" id="KW-1133">Transmembrane helix</keyword>
<organism evidence="2 3">
    <name type="scientific">Peltaster fructicola</name>
    <dbReference type="NCBI Taxonomy" id="286661"/>
    <lineage>
        <taxon>Eukaryota</taxon>
        <taxon>Fungi</taxon>
        <taxon>Dikarya</taxon>
        <taxon>Ascomycota</taxon>
        <taxon>Pezizomycotina</taxon>
        <taxon>Dothideomycetes</taxon>
        <taxon>Dothideomycetes incertae sedis</taxon>
        <taxon>Peltaster</taxon>
    </lineage>
</organism>
<keyword evidence="3" id="KW-1185">Reference proteome</keyword>
<evidence type="ECO:0000313" key="3">
    <source>
        <dbReference type="Proteomes" id="UP000503462"/>
    </source>
</evidence>
<feature type="transmembrane region" description="Helical" evidence="1">
    <location>
        <begin position="321"/>
        <end position="345"/>
    </location>
</feature>
<reference evidence="2 3" key="1">
    <citation type="journal article" date="2016" name="Sci. Rep.">
        <title>Peltaster fructicola genome reveals evolution from an invasive phytopathogen to an ectophytic parasite.</title>
        <authorList>
            <person name="Xu C."/>
            <person name="Chen H."/>
            <person name="Gleason M.L."/>
            <person name="Xu J.R."/>
            <person name="Liu H."/>
            <person name="Zhang R."/>
            <person name="Sun G."/>
        </authorList>
    </citation>
    <scope>NUCLEOTIDE SEQUENCE [LARGE SCALE GENOMIC DNA]</scope>
    <source>
        <strain evidence="2 3">LNHT1506</strain>
    </source>
</reference>
<keyword evidence="1" id="KW-0472">Membrane</keyword>
<keyword evidence="1" id="KW-0812">Transmembrane</keyword>
<evidence type="ECO:0000313" key="2">
    <source>
        <dbReference type="EMBL" id="QIX01805.1"/>
    </source>
</evidence>
<feature type="transmembrane region" description="Helical" evidence="1">
    <location>
        <begin position="168"/>
        <end position="189"/>
    </location>
</feature>